<proteinExistence type="inferred from homology"/>
<dbReference type="PRINTS" id="PR00412">
    <property type="entry name" value="EPOXHYDRLASE"/>
</dbReference>
<sequence>MSALTSFPFSFPTGLTTPQSFNISVDRDFIEQTQAKVKTWRSPVSLWSNWTNEGPAIDQLDEIAQYWSNEYDWFSVQDRLNNEGHHYATTVSSDGNYTDPVPLHFVHRESSHPDAVPLLLLHGWPSTHLEWSKVIEPLVNDADTPFHIVAPDLPGFGFSPAPTKLGLTPRENGRAMHNLMEQLGYDKYGVVSTDLGWQVALWMAGDAESNIIGHMTDFFPVQPTDQDLERLSRNETTEEETTYILASNAWFSSHSAYSTVHTQKPLAVSLALTDSPVGFLGWMWDLPGMMTFPKSKVPTGMSEWNLSGPFPEIAAFPMTPRSWIERISNVVYFTRHDFGGHFPAVSRPKEWVKDVQIFFSGLN</sequence>
<evidence type="ECO:0000259" key="4">
    <source>
        <dbReference type="Pfam" id="PF06441"/>
    </source>
</evidence>
<dbReference type="InterPro" id="IPR029058">
    <property type="entry name" value="AB_hydrolase_fold"/>
</dbReference>
<evidence type="ECO:0000313" key="6">
    <source>
        <dbReference type="Proteomes" id="UP000266234"/>
    </source>
</evidence>
<dbReference type="EMBL" id="PXOG01000039">
    <property type="protein sequence ID" value="RGP79911.1"/>
    <property type="molecule type" value="Genomic_DNA"/>
</dbReference>
<dbReference type="AlphaFoldDB" id="A0A395T5G1"/>
<dbReference type="STRING" id="694270.A0A395T5G1"/>
<evidence type="ECO:0000313" key="5">
    <source>
        <dbReference type="EMBL" id="RGP79911.1"/>
    </source>
</evidence>
<evidence type="ECO:0000256" key="3">
    <source>
        <dbReference type="ARBA" id="ARBA00022801"/>
    </source>
</evidence>
<keyword evidence="6" id="KW-1185">Reference proteome</keyword>
<dbReference type="GO" id="GO:0004301">
    <property type="term" value="F:epoxide hydrolase activity"/>
    <property type="evidence" value="ECO:0007669"/>
    <property type="project" value="TreeGrafter"/>
</dbReference>
<reference evidence="5 6" key="1">
    <citation type="journal article" date="2018" name="PLoS Pathog.">
        <title>Evolution of structural diversity of trichothecenes, a family of toxins produced by plant pathogenic and entomopathogenic fungi.</title>
        <authorList>
            <person name="Proctor R.H."/>
            <person name="McCormick S.P."/>
            <person name="Kim H.S."/>
            <person name="Cardoza R.E."/>
            <person name="Stanley A.M."/>
            <person name="Lindo L."/>
            <person name="Kelly A."/>
            <person name="Brown D.W."/>
            <person name="Lee T."/>
            <person name="Vaughan M.M."/>
            <person name="Alexander N.J."/>
            <person name="Busman M."/>
            <person name="Gutierrez S."/>
        </authorList>
    </citation>
    <scope>NUCLEOTIDE SEQUENCE [LARGE SCALE GENOMIC DNA]</scope>
    <source>
        <strain evidence="5 6">NRRL 20695</strain>
    </source>
</reference>
<gene>
    <name evidence="5" type="ORF">FLONG3_1982</name>
</gene>
<comment type="similarity">
    <text evidence="1">Belongs to the peptidase S33 family.</text>
</comment>
<dbReference type="GO" id="GO:0097176">
    <property type="term" value="P:epoxide metabolic process"/>
    <property type="evidence" value="ECO:0007669"/>
    <property type="project" value="TreeGrafter"/>
</dbReference>
<keyword evidence="3 5" id="KW-0378">Hydrolase</keyword>
<dbReference type="OrthoDB" id="6431331at2759"/>
<evidence type="ECO:0000256" key="2">
    <source>
        <dbReference type="ARBA" id="ARBA00022797"/>
    </source>
</evidence>
<dbReference type="SUPFAM" id="SSF53474">
    <property type="entry name" value="alpha/beta-Hydrolases"/>
    <property type="match status" value="1"/>
</dbReference>
<dbReference type="PANTHER" id="PTHR21661:SF35">
    <property type="entry name" value="EPOXIDE HYDROLASE"/>
    <property type="match status" value="1"/>
</dbReference>
<keyword evidence="2" id="KW-0058">Aromatic hydrocarbons catabolism</keyword>
<dbReference type="Proteomes" id="UP000266234">
    <property type="component" value="Unassembled WGS sequence"/>
</dbReference>
<dbReference type="InterPro" id="IPR000639">
    <property type="entry name" value="Epox_hydrolase-like"/>
</dbReference>
<protein>
    <submittedName>
        <fullName evidence="5">Epoxide hydrolase</fullName>
    </submittedName>
</protein>
<dbReference type="PIRSF" id="PIRSF001112">
    <property type="entry name" value="Epoxide_hydrolase"/>
    <property type="match status" value="1"/>
</dbReference>
<name>A0A395T5G1_9HYPO</name>
<evidence type="ECO:0000256" key="1">
    <source>
        <dbReference type="ARBA" id="ARBA00010088"/>
    </source>
</evidence>
<accession>A0A395T5G1</accession>
<comment type="caution">
    <text evidence="5">The sequence shown here is derived from an EMBL/GenBank/DDBJ whole genome shotgun (WGS) entry which is preliminary data.</text>
</comment>
<dbReference type="Gene3D" id="3.40.50.1820">
    <property type="entry name" value="alpha/beta hydrolase"/>
    <property type="match status" value="2"/>
</dbReference>
<dbReference type="InterPro" id="IPR016292">
    <property type="entry name" value="Epoxide_hydrolase"/>
</dbReference>
<dbReference type="InterPro" id="IPR010497">
    <property type="entry name" value="Epoxide_hydro_N"/>
</dbReference>
<dbReference type="Pfam" id="PF06441">
    <property type="entry name" value="EHN"/>
    <property type="match status" value="1"/>
</dbReference>
<dbReference type="PANTHER" id="PTHR21661">
    <property type="entry name" value="EPOXIDE HYDROLASE 1-RELATED"/>
    <property type="match status" value="1"/>
</dbReference>
<feature type="domain" description="Epoxide hydrolase N-terminal" evidence="4">
    <location>
        <begin position="19"/>
        <end position="131"/>
    </location>
</feature>
<organism evidence="5 6">
    <name type="scientific">Fusarium longipes</name>
    <dbReference type="NCBI Taxonomy" id="694270"/>
    <lineage>
        <taxon>Eukaryota</taxon>
        <taxon>Fungi</taxon>
        <taxon>Dikarya</taxon>
        <taxon>Ascomycota</taxon>
        <taxon>Pezizomycotina</taxon>
        <taxon>Sordariomycetes</taxon>
        <taxon>Hypocreomycetidae</taxon>
        <taxon>Hypocreales</taxon>
        <taxon>Nectriaceae</taxon>
        <taxon>Fusarium</taxon>
    </lineage>
</organism>